<dbReference type="PANTHER" id="PTHR11707">
    <property type="entry name" value="L-ASPARAGINASE"/>
    <property type="match status" value="1"/>
</dbReference>
<organism evidence="2 3">
    <name type="scientific">Bdellovibrio reynosensis</name>
    <dbReference type="NCBI Taxonomy" id="2835041"/>
    <lineage>
        <taxon>Bacteria</taxon>
        <taxon>Pseudomonadati</taxon>
        <taxon>Bdellovibrionota</taxon>
        <taxon>Bdellovibrionia</taxon>
        <taxon>Bdellovibrionales</taxon>
        <taxon>Pseudobdellovibrionaceae</taxon>
        <taxon>Bdellovibrio</taxon>
    </lineage>
</organism>
<keyword evidence="3" id="KW-1185">Reference proteome</keyword>
<reference evidence="2" key="1">
    <citation type="submission" date="2022-03" db="EMBL/GenBank/DDBJ databases">
        <title>Genome Identification and Characterization of new species Bdellovibrio reynosense LBG001 sp. nov. from a Mexico soil sample.</title>
        <authorList>
            <person name="Camilli A."/>
            <person name="Ajao Y."/>
            <person name="Guo X."/>
        </authorList>
    </citation>
    <scope>NUCLEOTIDE SEQUENCE</scope>
    <source>
        <strain evidence="2">LBG001</strain>
    </source>
</reference>
<gene>
    <name evidence="2" type="ORF">MNR06_13275</name>
</gene>
<dbReference type="PIRSF" id="PIRSF001220">
    <property type="entry name" value="L-ASNase_gatD"/>
    <property type="match status" value="1"/>
</dbReference>
<dbReference type="InterPro" id="IPR036152">
    <property type="entry name" value="Asp/glu_Ase-like_sf"/>
</dbReference>
<dbReference type="Gene3D" id="3.40.50.1170">
    <property type="entry name" value="L-asparaginase, N-terminal domain"/>
    <property type="match status" value="1"/>
</dbReference>
<proteinExistence type="predicted"/>
<dbReference type="InterPro" id="IPR027474">
    <property type="entry name" value="L-asparaginase_N"/>
</dbReference>
<accession>A0ABY4C7I0</accession>
<evidence type="ECO:0000313" key="2">
    <source>
        <dbReference type="EMBL" id="UOF00669.1"/>
    </source>
</evidence>
<dbReference type="SUPFAM" id="SSF53774">
    <property type="entry name" value="Glutaminase/Asparaginase"/>
    <property type="match status" value="1"/>
</dbReference>
<protein>
    <submittedName>
        <fullName evidence="2">Asparaginase</fullName>
    </submittedName>
</protein>
<evidence type="ECO:0000313" key="3">
    <source>
        <dbReference type="Proteomes" id="UP000830116"/>
    </source>
</evidence>
<dbReference type="Proteomes" id="UP000830116">
    <property type="component" value="Chromosome"/>
</dbReference>
<dbReference type="Pfam" id="PF00710">
    <property type="entry name" value="Asparaginase"/>
    <property type="match status" value="1"/>
</dbReference>
<dbReference type="PANTHER" id="PTHR11707:SF28">
    <property type="entry name" value="60 KDA LYSOPHOSPHOLIPASE"/>
    <property type="match status" value="1"/>
</dbReference>
<sequence length="172" mass="19111">MSTPIKDVIIITTGGTIEKTYNEFDGSLENRGTSIKNRILSKMRLPYTNIMVYPLLSKDSLYMTDGDRSLIAATVKDQMQRGSPIVVLHGTDTMHVSAEYCFKEMGTPKVPVVFTGAMIPMGFDDSDATQNVTEALLAAKLLNPGFYISFHNQVFSLPNVRKNKEKGTFESF</sequence>
<dbReference type="PIRSF" id="PIRSF500176">
    <property type="entry name" value="L_ASNase"/>
    <property type="match status" value="1"/>
</dbReference>
<dbReference type="InterPro" id="IPR037152">
    <property type="entry name" value="L-asparaginase_N_sf"/>
</dbReference>
<dbReference type="PRINTS" id="PR00139">
    <property type="entry name" value="ASNGLNASE"/>
</dbReference>
<feature type="domain" description="L-asparaginase N-terminal" evidence="1">
    <location>
        <begin position="8"/>
        <end position="166"/>
    </location>
</feature>
<evidence type="ECO:0000259" key="1">
    <source>
        <dbReference type="Pfam" id="PF00710"/>
    </source>
</evidence>
<name>A0ABY4C7I0_9BACT</name>
<dbReference type="EMBL" id="CP093442">
    <property type="protein sequence ID" value="UOF00669.1"/>
    <property type="molecule type" value="Genomic_DNA"/>
</dbReference>
<dbReference type="RefSeq" id="WP_243536843.1">
    <property type="nucleotide sequence ID" value="NZ_CP093442.1"/>
</dbReference>
<dbReference type="PROSITE" id="PS51732">
    <property type="entry name" value="ASN_GLN_ASE_3"/>
    <property type="match status" value="1"/>
</dbReference>
<dbReference type="InterPro" id="IPR006034">
    <property type="entry name" value="Asparaginase/glutaminase-like"/>
</dbReference>